<feature type="transmembrane region" description="Helical" evidence="2">
    <location>
        <begin position="32"/>
        <end position="53"/>
    </location>
</feature>
<dbReference type="EMBL" id="JASCZI010151204">
    <property type="protein sequence ID" value="MED6170890.1"/>
    <property type="molecule type" value="Genomic_DNA"/>
</dbReference>
<keyword evidence="2" id="KW-0812">Transmembrane</keyword>
<keyword evidence="2" id="KW-0472">Membrane</keyword>
<evidence type="ECO:0000256" key="2">
    <source>
        <dbReference type="SAM" id="Phobius"/>
    </source>
</evidence>
<gene>
    <name evidence="3" type="ORF">PIB30_035467</name>
</gene>
<reference evidence="3 4" key="1">
    <citation type="journal article" date="2023" name="Plants (Basel)">
        <title>Bridging the Gap: Combining Genomics and Transcriptomics Approaches to Understand Stylosanthes scabra, an Orphan Legume from the Brazilian Caatinga.</title>
        <authorList>
            <person name="Ferreira-Neto J.R.C."/>
            <person name="da Silva M.D."/>
            <person name="Binneck E."/>
            <person name="de Melo N.F."/>
            <person name="da Silva R.H."/>
            <person name="de Melo A.L.T.M."/>
            <person name="Pandolfi V."/>
            <person name="Bustamante F.O."/>
            <person name="Brasileiro-Vidal A.C."/>
            <person name="Benko-Iseppon A.M."/>
        </authorList>
    </citation>
    <scope>NUCLEOTIDE SEQUENCE [LARGE SCALE GENOMIC DNA]</scope>
    <source>
        <tissue evidence="3">Leaves</tissue>
    </source>
</reference>
<proteinExistence type="predicted"/>
<evidence type="ECO:0000313" key="4">
    <source>
        <dbReference type="Proteomes" id="UP001341840"/>
    </source>
</evidence>
<sequence length="117" mass="13408">MLYACGAIVQGKRLRDAIREAWRHKKPIETELPLLLGPLFLVGTIPTSLWYYLNDSVHLPRSDPINVPIKEAVTSTLPPKKRQNYRMAGESSSRRDTRTPCRRLIRSDLGKCTKSYK</sequence>
<feature type="region of interest" description="Disordered" evidence="1">
    <location>
        <begin position="80"/>
        <end position="102"/>
    </location>
</feature>
<name>A0ABU6VDW0_9FABA</name>
<comment type="caution">
    <text evidence="3">The sequence shown here is derived from an EMBL/GenBank/DDBJ whole genome shotgun (WGS) entry which is preliminary data.</text>
</comment>
<accession>A0ABU6VDW0</accession>
<evidence type="ECO:0000313" key="3">
    <source>
        <dbReference type="EMBL" id="MED6170890.1"/>
    </source>
</evidence>
<keyword evidence="4" id="KW-1185">Reference proteome</keyword>
<evidence type="ECO:0000256" key="1">
    <source>
        <dbReference type="SAM" id="MobiDB-lite"/>
    </source>
</evidence>
<keyword evidence="2" id="KW-1133">Transmembrane helix</keyword>
<protein>
    <submittedName>
        <fullName evidence="3">Uncharacterized protein</fullName>
    </submittedName>
</protein>
<organism evidence="3 4">
    <name type="scientific">Stylosanthes scabra</name>
    <dbReference type="NCBI Taxonomy" id="79078"/>
    <lineage>
        <taxon>Eukaryota</taxon>
        <taxon>Viridiplantae</taxon>
        <taxon>Streptophyta</taxon>
        <taxon>Embryophyta</taxon>
        <taxon>Tracheophyta</taxon>
        <taxon>Spermatophyta</taxon>
        <taxon>Magnoliopsida</taxon>
        <taxon>eudicotyledons</taxon>
        <taxon>Gunneridae</taxon>
        <taxon>Pentapetalae</taxon>
        <taxon>rosids</taxon>
        <taxon>fabids</taxon>
        <taxon>Fabales</taxon>
        <taxon>Fabaceae</taxon>
        <taxon>Papilionoideae</taxon>
        <taxon>50 kb inversion clade</taxon>
        <taxon>dalbergioids sensu lato</taxon>
        <taxon>Dalbergieae</taxon>
        <taxon>Pterocarpus clade</taxon>
        <taxon>Stylosanthes</taxon>
    </lineage>
</organism>
<feature type="compositionally biased region" description="Basic and acidic residues" evidence="1">
    <location>
        <begin position="92"/>
        <end position="102"/>
    </location>
</feature>
<dbReference type="Proteomes" id="UP001341840">
    <property type="component" value="Unassembled WGS sequence"/>
</dbReference>